<evidence type="ECO:0000256" key="5">
    <source>
        <dbReference type="SAM" id="MobiDB-lite"/>
    </source>
</evidence>
<dbReference type="AlphaFoldDB" id="A0A7K1ULM7"/>
<dbReference type="OrthoDB" id="9766758at2"/>
<organism evidence="7 8">
    <name type="scientific">Nesterenkonia alkaliphila</name>
    <dbReference type="NCBI Taxonomy" id="1463631"/>
    <lineage>
        <taxon>Bacteria</taxon>
        <taxon>Bacillati</taxon>
        <taxon>Actinomycetota</taxon>
        <taxon>Actinomycetes</taxon>
        <taxon>Micrococcales</taxon>
        <taxon>Micrococcaceae</taxon>
        <taxon>Nesterenkonia</taxon>
    </lineage>
</organism>
<evidence type="ECO:0000256" key="2">
    <source>
        <dbReference type="ARBA" id="ARBA00022448"/>
    </source>
</evidence>
<dbReference type="PRINTS" id="PR00181">
    <property type="entry name" value="MALTOSEBP"/>
</dbReference>
<evidence type="ECO:0000313" key="8">
    <source>
        <dbReference type="Proteomes" id="UP000460157"/>
    </source>
</evidence>
<dbReference type="GO" id="GO:1901982">
    <property type="term" value="F:maltose binding"/>
    <property type="evidence" value="ECO:0007669"/>
    <property type="project" value="TreeGrafter"/>
</dbReference>
<feature type="compositionally biased region" description="Gly residues" evidence="5">
    <location>
        <begin position="41"/>
        <end position="53"/>
    </location>
</feature>
<dbReference type="GO" id="GO:0055052">
    <property type="term" value="C:ATP-binding cassette (ABC) transporter complex, substrate-binding subunit-containing"/>
    <property type="evidence" value="ECO:0007669"/>
    <property type="project" value="TreeGrafter"/>
</dbReference>
<dbReference type="PROSITE" id="PS51257">
    <property type="entry name" value="PROKAR_LIPOPROTEIN"/>
    <property type="match status" value="1"/>
</dbReference>
<keyword evidence="3" id="KW-0762">Sugar transport</keyword>
<dbReference type="GO" id="GO:0015768">
    <property type="term" value="P:maltose transport"/>
    <property type="evidence" value="ECO:0007669"/>
    <property type="project" value="TreeGrafter"/>
</dbReference>
<sequence>MRTTSEGLFRLTAVLGISALALSACGGNGGEEAPELDGEGAENGGPEENGGDNGEQLEASGDLTVWVDADRADVLADAAEEFEADTGISVNLVQQDFGEIRDQFVSQVPTGEGPDIAVGAHDWLGVLVTNGVVAPVELGDAVDDFEDVAIEAWSYDGQVYGVPYSIENIALLRNADLVDEAPETFDEMIELGEDSGADYPFVVGLHAQAADPYHLYPFQMSYGAPVFGQNEDGSYDPEDLQLGNEGGLEFADWLAEQGSAGVLNTNIDGDLAQETFNDGAAAFQLTGPWNVPSAQEAGINVEVDFIPPAGDLEAQPFAGVQGFFLSSQSENTLAATTFLVDYVGSPEVQTALYEVGGRAPALTEAFDAALADDEIVAGFGEVGAEAVPMPSIPEMGAVWDFWGATQAAIINGDGDPAQLWEQMVEDIEGAIE</sequence>
<feature type="chain" id="PRO_5039128579" evidence="6">
    <location>
        <begin position="27"/>
        <end position="432"/>
    </location>
</feature>
<dbReference type="CDD" id="cd13586">
    <property type="entry name" value="PBP2_Maltose_binding_like"/>
    <property type="match status" value="1"/>
</dbReference>
<keyword evidence="2" id="KW-0813">Transport</keyword>
<evidence type="ECO:0000256" key="6">
    <source>
        <dbReference type="SAM" id="SignalP"/>
    </source>
</evidence>
<accession>A0A7K1ULM7</accession>
<dbReference type="Gene3D" id="3.40.190.10">
    <property type="entry name" value="Periplasmic binding protein-like II"/>
    <property type="match status" value="2"/>
</dbReference>
<dbReference type="RefSeq" id="WP_157325239.1">
    <property type="nucleotide sequence ID" value="NZ_BMFX01000003.1"/>
</dbReference>
<comment type="similarity">
    <text evidence="1">Belongs to the bacterial solute-binding protein 1 family.</text>
</comment>
<dbReference type="InterPro" id="IPR006060">
    <property type="entry name" value="Maltose/Cyclodextrin-bd"/>
</dbReference>
<evidence type="ECO:0000256" key="3">
    <source>
        <dbReference type="ARBA" id="ARBA00022597"/>
    </source>
</evidence>
<gene>
    <name evidence="7" type="ORF">GNZ21_13585</name>
</gene>
<keyword evidence="4 6" id="KW-0732">Signal</keyword>
<comment type="caution">
    <text evidence="7">The sequence shown here is derived from an EMBL/GenBank/DDBJ whole genome shotgun (WGS) entry which is preliminary data.</text>
</comment>
<feature type="signal peptide" evidence="6">
    <location>
        <begin position="1"/>
        <end position="26"/>
    </location>
</feature>
<dbReference type="SUPFAM" id="SSF53850">
    <property type="entry name" value="Periplasmic binding protein-like II"/>
    <property type="match status" value="1"/>
</dbReference>
<protein>
    <submittedName>
        <fullName evidence="7">Extracellular solute-binding protein</fullName>
    </submittedName>
</protein>
<evidence type="ECO:0000256" key="4">
    <source>
        <dbReference type="ARBA" id="ARBA00022729"/>
    </source>
</evidence>
<name>A0A7K1ULM7_9MICC</name>
<dbReference type="GO" id="GO:0042956">
    <property type="term" value="P:maltodextrin transmembrane transport"/>
    <property type="evidence" value="ECO:0007669"/>
    <property type="project" value="TreeGrafter"/>
</dbReference>
<dbReference type="EMBL" id="WRPM01000097">
    <property type="protein sequence ID" value="MVT27370.1"/>
    <property type="molecule type" value="Genomic_DNA"/>
</dbReference>
<dbReference type="Proteomes" id="UP000460157">
    <property type="component" value="Unassembled WGS sequence"/>
</dbReference>
<reference evidence="7 8" key="1">
    <citation type="submission" date="2019-12" db="EMBL/GenBank/DDBJ databases">
        <title>Nesterenkonia muleiensis sp. nov., a novel actinobacterium isolated from sap of Populus euphratica.</title>
        <authorList>
            <person name="Wang R."/>
        </authorList>
    </citation>
    <scope>NUCLEOTIDE SEQUENCE [LARGE SCALE GENOMIC DNA]</scope>
    <source>
        <strain evidence="7 8">F10</strain>
    </source>
</reference>
<evidence type="ECO:0000313" key="7">
    <source>
        <dbReference type="EMBL" id="MVT27370.1"/>
    </source>
</evidence>
<proteinExistence type="inferred from homology"/>
<dbReference type="InterPro" id="IPR006059">
    <property type="entry name" value="SBP"/>
</dbReference>
<feature type="region of interest" description="Disordered" evidence="5">
    <location>
        <begin position="27"/>
        <end position="57"/>
    </location>
</feature>
<dbReference type="GO" id="GO:0015144">
    <property type="term" value="F:carbohydrate transmembrane transporter activity"/>
    <property type="evidence" value="ECO:0007669"/>
    <property type="project" value="InterPro"/>
</dbReference>
<dbReference type="Pfam" id="PF13416">
    <property type="entry name" value="SBP_bac_8"/>
    <property type="match status" value="1"/>
</dbReference>
<dbReference type="PANTHER" id="PTHR30061">
    <property type="entry name" value="MALTOSE-BINDING PERIPLASMIC PROTEIN"/>
    <property type="match status" value="1"/>
</dbReference>
<evidence type="ECO:0000256" key="1">
    <source>
        <dbReference type="ARBA" id="ARBA00008520"/>
    </source>
</evidence>
<dbReference type="PANTHER" id="PTHR30061:SF50">
    <property type="entry name" value="MALTOSE_MALTODEXTRIN-BINDING PERIPLASMIC PROTEIN"/>
    <property type="match status" value="1"/>
</dbReference>
<keyword evidence="8" id="KW-1185">Reference proteome</keyword>